<proteinExistence type="predicted"/>
<dbReference type="AlphaFoldDB" id="A0A8H7PW55"/>
<dbReference type="EMBL" id="JAEPQZ010000005">
    <property type="protein sequence ID" value="KAG2181412.1"/>
    <property type="molecule type" value="Genomic_DNA"/>
</dbReference>
<feature type="transmembrane region" description="Helical" evidence="2">
    <location>
        <begin position="6"/>
        <end position="23"/>
    </location>
</feature>
<feature type="compositionally biased region" description="Polar residues" evidence="1">
    <location>
        <begin position="80"/>
        <end position="94"/>
    </location>
</feature>
<keyword evidence="2" id="KW-0812">Transmembrane</keyword>
<gene>
    <name evidence="3" type="ORF">INT43_008995</name>
</gene>
<comment type="caution">
    <text evidence="3">The sequence shown here is derived from an EMBL/GenBank/DDBJ whole genome shotgun (WGS) entry which is preliminary data.</text>
</comment>
<reference evidence="3" key="1">
    <citation type="submission" date="2020-12" db="EMBL/GenBank/DDBJ databases">
        <title>Metabolic potential, ecology and presence of endohyphal bacteria is reflected in genomic diversity of Mucoromycotina.</title>
        <authorList>
            <person name="Muszewska A."/>
            <person name="Okrasinska A."/>
            <person name="Steczkiewicz K."/>
            <person name="Drgas O."/>
            <person name="Orlowska M."/>
            <person name="Perlinska-Lenart U."/>
            <person name="Aleksandrzak-Piekarczyk T."/>
            <person name="Szatraj K."/>
            <person name="Zielenkiewicz U."/>
            <person name="Pilsyk S."/>
            <person name="Malc E."/>
            <person name="Mieczkowski P."/>
            <person name="Kruszewska J.S."/>
            <person name="Biernat P."/>
            <person name="Pawlowska J."/>
        </authorList>
    </citation>
    <scope>NUCLEOTIDE SEQUENCE</scope>
    <source>
        <strain evidence="3">WA0000067209</strain>
    </source>
</reference>
<keyword evidence="2" id="KW-1133">Transmembrane helix</keyword>
<evidence type="ECO:0000256" key="2">
    <source>
        <dbReference type="SAM" id="Phobius"/>
    </source>
</evidence>
<name>A0A8H7PW55_MORIS</name>
<feature type="region of interest" description="Disordered" evidence="1">
    <location>
        <begin position="72"/>
        <end position="115"/>
    </location>
</feature>
<dbReference type="Proteomes" id="UP000654370">
    <property type="component" value="Unassembled WGS sequence"/>
</dbReference>
<accession>A0A8H7PW55</accession>
<evidence type="ECO:0000256" key="1">
    <source>
        <dbReference type="SAM" id="MobiDB-lite"/>
    </source>
</evidence>
<organism evidence="3 4">
    <name type="scientific">Mortierella isabellina</name>
    <name type="common">Filamentous fungus</name>
    <name type="synonym">Umbelopsis isabellina</name>
    <dbReference type="NCBI Taxonomy" id="91625"/>
    <lineage>
        <taxon>Eukaryota</taxon>
        <taxon>Fungi</taxon>
        <taxon>Fungi incertae sedis</taxon>
        <taxon>Mucoromycota</taxon>
        <taxon>Mucoromycotina</taxon>
        <taxon>Umbelopsidomycetes</taxon>
        <taxon>Umbelopsidales</taxon>
        <taxon>Umbelopsidaceae</taxon>
        <taxon>Umbelopsis</taxon>
    </lineage>
</organism>
<sequence length="115" mass="13008">MISFGILWIIWVVVCIIAVLLAVRGARRAMRARNARNNALYDVSPQYAPSYAVRNDSSNRPNPLSNLYYGAPYPTAPQDHYQSNTNYKPDNSSVIDMPPPSYQDYSKDARLPKPM</sequence>
<evidence type="ECO:0000313" key="3">
    <source>
        <dbReference type="EMBL" id="KAG2181412.1"/>
    </source>
</evidence>
<keyword evidence="4" id="KW-1185">Reference proteome</keyword>
<dbReference type="OrthoDB" id="2412264at2759"/>
<evidence type="ECO:0000313" key="4">
    <source>
        <dbReference type="Proteomes" id="UP000654370"/>
    </source>
</evidence>
<protein>
    <submittedName>
        <fullName evidence="3">Uncharacterized protein</fullName>
    </submittedName>
</protein>
<feature type="compositionally biased region" description="Basic and acidic residues" evidence="1">
    <location>
        <begin position="105"/>
        <end position="115"/>
    </location>
</feature>
<keyword evidence="2" id="KW-0472">Membrane</keyword>